<dbReference type="GO" id="GO:0006952">
    <property type="term" value="P:defense response"/>
    <property type="evidence" value="ECO:0007669"/>
    <property type="project" value="InterPro"/>
</dbReference>
<dbReference type="EMBL" id="JALJOU010000004">
    <property type="protein sequence ID" value="KAK9843993.1"/>
    <property type="molecule type" value="Genomic_DNA"/>
</dbReference>
<dbReference type="InterPro" id="IPR042197">
    <property type="entry name" value="Apaf_helical"/>
</dbReference>
<keyword evidence="2" id="KW-1185">Reference proteome</keyword>
<dbReference type="PANTHER" id="PTHR11017">
    <property type="entry name" value="LEUCINE-RICH REPEAT-CONTAINING PROTEIN"/>
    <property type="match status" value="1"/>
</dbReference>
<dbReference type="AlphaFoldDB" id="A0AAW1SEX7"/>
<dbReference type="InterPro" id="IPR035897">
    <property type="entry name" value="Toll_tir_struct_dom_sf"/>
</dbReference>
<dbReference type="SUPFAM" id="SSF52540">
    <property type="entry name" value="P-loop containing nucleoside triphosphate hydrolases"/>
    <property type="match status" value="1"/>
</dbReference>
<sequence>MAAARPGAVVPIFYDREPRKWDDAKLLRAFREMRRDHPRAPNDTVERWRAALSSVSDTSGWVHKSDKASEAQPVDDVIAKLLCQTVPEALAVQVSKIVAACAGLPLTVKVMASHLRTFGNQPDMWEEALVKLGQADKLGAGKEDQLFVRLRISYDHLSKQQKRMFLDVACFFLGWRADTAKLAWLRRSGFAGPNTDLEILASCALLRFMATIRLSDSASDRSTGSLVVLRFMEDYVPLGGLGKCGRGQRI</sequence>
<reference evidence="1 2" key="1">
    <citation type="journal article" date="2024" name="Nat. Commun.">
        <title>Phylogenomics reveals the evolutionary origins of lichenization in chlorophyte algae.</title>
        <authorList>
            <person name="Puginier C."/>
            <person name="Libourel C."/>
            <person name="Otte J."/>
            <person name="Skaloud P."/>
            <person name="Haon M."/>
            <person name="Grisel S."/>
            <person name="Petersen M."/>
            <person name="Berrin J.G."/>
            <person name="Delaux P.M."/>
            <person name="Dal Grande F."/>
            <person name="Keller J."/>
        </authorList>
    </citation>
    <scope>NUCLEOTIDE SEQUENCE [LARGE SCALE GENOMIC DNA]</scope>
    <source>
        <strain evidence="1 2">SAG 245.80</strain>
    </source>
</reference>
<gene>
    <name evidence="1" type="ORF">WJX81_001308</name>
</gene>
<proteinExistence type="predicted"/>
<evidence type="ECO:0000313" key="1">
    <source>
        <dbReference type="EMBL" id="KAK9843993.1"/>
    </source>
</evidence>
<comment type="caution">
    <text evidence="1">The sequence shown here is derived from an EMBL/GenBank/DDBJ whole genome shotgun (WGS) entry which is preliminary data.</text>
</comment>
<evidence type="ECO:0000313" key="2">
    <source>
        <dbReference type="Proteomes" id="UP001445335"/>
    </source>
</evidence>
<dbReference type="InterPro" id="IPR044974">
    <property type="entry name" value="Disease_R_plants"/>
</dbReference>
<dbReference type="InterPro" id="IPR027417">
    <property type="entry name" value="P-loop_NTPase"/>
</dbReference>
<organism evidence="1 2">
    <name type="scientific">Elliptochloris bilobata</name>
    <dbReference type="NCBI Taxonomy" id="381761"/>
    <lineage>
        <taxon>Eukaryota</taxon>
        <taxon>Viridiplantae</taxon>
        <taxon>Chlorophyta</taxon>
        <taxon>core chlorophytes</taxon>
        <taxon>Trebouxiophyceae</taxon>
        <taxon>Trebouxiophyceae incertae sedis</taxon>
        <taxon>Elliptochloris clade</taxon>
        <taxon>Elliptochloris</taxon>
    </lineage>
</organism>
<dbReference type="Proteomes" id="UP001445335">
    <property type="component" value="Unassembled WGS sequence"/>
</dbReference>
<protein>
    <submittedName>
        <fullName evidence="1">Uncharacterized protein</fullName>
    </submittedName>
</protein>
<dbReference type="Gene3D" id="1.10.8.430">
    <property type="entry name" value="Helical domain of apoptotic protease-activating factors"/>
    <property type="match status" value="1"/>
</dbReference>
<name>A0AAW1SEX7_9CHLO</name>
<accession>A0AAW1SEX7</accession>
<dbReference type="Gene3D" id="3.40.50.10140">
    <property type="entry name" value="Toll/interleukin-1 receptor homology (TIR) domain"/>
    <property type="match status" value="1"/>
</dbReference>